<evidence type="ECO:0000313" key="2">
    <source>
        <dbReference type="EMBL" id="BAD37663.1"/>
    </source>
</evidence>
<sequence length="188" mass="20646">MDHKGAHPTAHIGQELVVRGDTRPKGHRRLLATLAVARGSRKQWNGGGGKVAQRSGLRERNSGQGALRLGETGGGNGMAPHGLERQCKVTRGRVGEDVGRSGNLGEGQDRELKEGLYRLGKHDYRLGRQHGVGNDSGGADFRRQWGRRWKRMAAMAVVERWDHASFLLKRDRGSWEGCELVREGAKVG</sequence>
<evidence type="ECO:0000313" key="3">
    <source>
        <dbReference type="EMBL" id="BAD37760.1"/>
    </source>
</evidence>
<dbReference type="EMBL" id="AP004681">
    <property type="protein sequence ID" value="BAD37663.1"/>
    <property type="molecule type" value="Genomic_DNA"/>
</dbReference>
<evidence type="ECO:0000313" key="4">
    <source>
        <dbReference type="Proteomes" id="UP000000763"/>
    </source>
</evidence>
<dbReference type="AlphaFoldDB" id="Q67VQ9"/>
<name>Q67VQ9_ORYSJ</name>
<gene>
    <name evidence="2" type="ORF">OSJNBa0040M10.34</name>
    <name evidence="3" type="ORF">OSJNBb0026F02.11</name>
</gene>
<organism evidence="3 4">
    <name type="scientific">Oryza sativa subsp. japonica</name>
    <name type="common">Rice</name>
    <dbReference type="NCBI Taxonomy" id="39947"/>
    <lineage>
        <taxon>Eukaryota</taxon>
        <taxon>Viridiplantae</taxon>
        <taxon>Streptophyta</taxon>
        <taxon>Embryophyta</taxon>
        <taxon>Tracheophyta</taxon>
        <taxon>Spermatophyta</taxon>
        <taxon>Magnoliopsida</taxon>
        <taxon>Liliopsida</taxon>
        <taxon>Poales</taxon>
        <taxon>Poaceae</taxon>
        <taxon>BOP clade</taxon>
        <taxon>Oryzoideae</taxon>
        <taxon>Oryzeae</taxon>
        <taxon>Oryzinae</taxon>
        <taxon>Oryza</taxon>
        <taxon>Oryza sativa</taxon>
    </lineage>
</organism>
<dbReference type="Proteomes" id="UP000000763">
    <property type="component" value="Chromosome 6"/>
</dbReference>
<protein>
    <submittedName>
        <fullName evidence="3">Uncharacterized protein</fullName>
    </submittedName>
</protein>
<accession>Q67VQ9</accession>
<evidence type="ECO:0000256" key="1">
    <source>
        <dbReference type="SAM" id="MobiDB-lite"/>
    </source>
</evidence>
<reference evidence="2" key="1">
    <citation type="submission" date="2002-01" db="EMBL/GenBank/DDBJ databases">
        <title>Oryza sativa nipponbare(GA3) genomic DNA, chromosome 6, BAC clone:OSJNBa0040M10.</title>
        <authorList>
            <person name="Sasaki T."/>
            <person name="Matsumoto T."/>
            <person name="Yamamoto K."/>
        </authorList>
    </citation>
    <scope>NUCLEOTIDE SEQUENCE</scope>
</reference>
<reference evidence="4" key="4">
    <citation type="journal article" date="2008" name="Nucleic Acids Res.">
        <title>The rice annotation project database (RAP-DB): 2008 update.</title>
        <authorList>
            <consortium name="The rice annotation project (RAP)"/>
        </authorList>
    </citation>
    <scope>GENOME REANNOTATION</scope>
    <source>
        <strain evidence="4">cv. Nipponbare</strain>
    </source>
</reference>
<reference evidence="3" key="2">
    <citation type="submission" date="2002-02" db="EMBL/GenBank/DDBJ databases">
        <title>Oryza sativa nipponbare(GA3) genomic DNA, chromosome 6, BAC clone:OSJNBb0026F02.</title>
        <authorList>
            <person name="Sasaki T."/>
            <person name="Matsumoto T."/>
            <person name="Yamamoto K."/>
        </authorList>
    </citation>
    <scope>NUCLEOTIDE SEQUENCE</scope>
</reference>
<proteinExistence type="predicted"/>
<dbReference type="EMBL" id="AP004742">
    <property type="protein sequence ID" value="BAD37760.1"/>
    <property type="molecule type" value="Genomic_DNA"/>
</dbReference>
<reference evidence="4" key="3">
    <citation type="journal article" date="2005" name="Nature">
        <title>The map-based sequence of the rice genome.</title>
        <authorList>
            <consortium name="International rice genome sequencing project (IRGSP)"/>
            <person name="Matsumoto T."/>
            <person name="Wu J."/>
            <person name="Kanamori H."/>
            <person name="Katayose Y."/>
            <person name="Fujisawa M."/>
            <person name="Namiki N."/>
            <person name="Mizuno H."/>
            <person name="Yamamoto K."/>
            <person name="Antonio B.A."/>
            <person name="Baba T."/>
            <person name="Sakata K."/>
            <person name="Nagamura Y."/>
            <person name="Aoki H."/>
            <person name="Arikawa K."/>
            <person name="Arita K."/>
            <person name="Bito T."/>
            <person name="Chiden Y."/>
            <person name="Fujitsuka N."/>
            <person name="Fukunaka R."/>
            <person name="Hamada M."/>
            <person name="Harada C."/>
            <person name="Hayashi A."/>
            <person name="Hijishita S."/>
            <person name="Honda M."/>
            <person name="Hosokawa S."/>
            <person name="Ichikawa Y."/>
            <person name="Idonuma A."/>
            <person name="Iijima M."/>
            <person name="Ikeda M."/>
            <person name="Ikeno M."/>
            <person name="Ito K."/>
            <person name="Ito S."/>
            <person name="Ito T."/>
            <person name="Ito Y."/>
            <person name="Ito Y."/>
            <person name="Iwabuchi A."/>
            <person name="Kamiya K."/>
            <person name="Karasawa W."/>
            <person name="Kurita K."/>
            <person name="Katagiri S."/>
            <person name="Kikuta A."/>
            <person name="Kobayashi H."/>
            <person name="Kobayashi N."/>
            <person name="Machita K."/>
            <person name="Maehara T."/>
            <person name="Masukawa M."/>
            <person name="Mizubayashi T."/>
            <person name="Mukai Y."/>
            <person name="Nagasaki H."/>
            <person name="Nagata Y."/>
            <person name="Naito S."/>
            <person name="Nakashima M."/>
            <person name="Nakama Y."/>
            <person name="Nakamichi Y."/>
            <person name="Nakamura M."/>
            <person name="Meguro A."/>
            <person name="Negishi M."/>
            <person name="Ohta I."/>
            <person name="Ohta T."/>
            <person name="Okamoto M."/>
            <person name="Ono N."/>
            <person name="Saji S."/>
            <person name="Sakaguchi M."/>
            <person name="Sakai K."/>
            <person name="Shibata M."/>
            <person name="Shimokawa T."/>
            <person name="Song J."/>
            <person name="Takazaki Y."/>
            <person name="Terasawa K."/>
            <person name="Tsugane M."/>
            <person name="Tsuji K."/>
            <person name="Ueda S."/>
            <person name="Waki K."/>
            <person name="Yamagata H."/>
            <person name="Yamamoto M."/>
            <person name="Yamamoto S."/>
            <person name="Yamane H."/>
            <person name="Yoshiki S."/>
            <person name="Yoshihara R."/>
            <person name="Yukawa K."/>
            <person name="Zhong H."/>
            <person name="Yano M."/>
            <person name="Yuan Q."/>
            <person name="Ouyang S."/>
            <person name="Liu J."/>
            <person name="Jones K.M."/>
            <person name="Gansberger K."/>
            <person name="Moffat K."/>
            <person name="Hill J."/>
            <person name="Bera J."/>
            <person name="Fadrosh D."/>
            <person name="Jin S."/>
            <person name="Johri S."/>
            <person name="Kim M."/>
            <person name="Overton L."/>
            <person name="Reardon M."/>
            <person name="Tsitrin T."/>
            <person name="Vuong H."/>
            <person name="Weaver B."/>
            <person name="Ciecko A."/>
            <person name="Tallon L."/>
            <person name="Jackson J."/>
            <person name="Pai G."/>
            <person name="Aken S.V."/>
            <person name="Utterback T."/>
            <person name="Reidmuller S."/>
            <person name="Feldblyum T."/>
            <person name="Hsiao J."/>
            <person name="Zismann V."/>
            <person name="Iobst S."/>
            <person name="de Vazeille A.R."/>
            <person name="Buell C.R."/>
            <person name="Ying K."/>
            <person name="Li Y."/>
            <person name="Lu T."/>
            <person name="Huang Y."/>
            <person name="Zhao Q."/>
            <person name="Feng Q."/>
            <person name="Zhang L."/>
            <person name="Zhu J."/>
            <person name="Weng Q."/>
            <person name="Mu J."/>
            <person name="Lu Y."/>
            <person name="Fan D."/>
            <person name="Liu Y."/>
            <person name="Guan J."/>
            <person name="Zhang Y."/>
            <person name="Yu S."/>
            <person name="Liu X."/>
            <person name="Zhang Y."/>
            <person name="Hong G."/>
            <person name="Han B."/>
            <person name="Choisne N."/>
            <person name="Demange N."/>
            <person name="Orjeda G."/>
            <person name="Samain S."/>
            <person name="Cattolico L."/>
            <person name="Pelletier E."/>
            <person name="Couloux A."/>
            <person name="Segurens B."/>
            <person name="Wincker P."/>
            <person name="D'Hont A."/>
            <person name="Scarpelli C."/>
            <person name="Weissenbach J."/>
            <person name="Salanoubat M."/>
            <person name="Quetier F."/>
            <person name="Yu Y."/>
            <person name="Kim H.R."/>
            <person name="Rambo T."/>
            <person name="Currie J."/>
            <person name="Collura K."/>
            <person name="Luo M."/>
            <person name="Yang T."/>
            <person name="Ammiraju J.S.S."/>
            <person name="Engler F."/>
            <person name="Soderlund C."/>
            <person name="Wing R.A."/>
            <person name="Palmer L.E."/>
            <person name="de la Bastide M."/>
            <person name="Spiegel L."/>
            <person name="Nascimento L."/>
            <person name="Zutavern T."/>
            <person name="O'Shaughnessy A."/>
            <person name="Dike S."/>
            <person name="Dedhia N."/>
            <person name="Preston R."/>
            <person name="Balija V."/>
            <person name="McCombie W.R."/>
            <person name="Chow T."/>
            <person name="Chen H."/>
            <person name="Chung M."/>
            <person name="Chen C."/>
            <person name="Shaw J."/>
            <person name="Wu H."/>
            <person name="Hsiao K."/>
            <person name="Chao Y."/>
            <person name="Chu M."/>
            <person name="Cheng C."/>
            <person name="Hour A."/>
            <person name="Lee P."/>
            <person name="Lin S."/>
            <person name="Lin Y."/>
            <person name="Liou J."/>
            <person name="Liu S."/>
            <person name="Hsing Y."/>
            <person name="Raghuvanshi S."/>
            <person name="Mohanty A."/>
            <person name="Bharti A.K."/>
            <person name="Gaur A."/>
            <person name="Gupta V."/>
            <person name="Kumar D."/>
            <person name="Ravi V."/>
            <person name="Vij S."/>
            <person name="Kapur A."/>
            <person name="Khurana P."/>
            <person name="Khurana P."/>
            <person name="Khurana J.P."/>
            <person name="Tyagi A.K."/>
            <person name="Gaikwad K."/>
            <person name="Singh A."/>
            <person name="Dalal V."/>
            <person name="Srivastava S."/>
            <person name="Dixit A."/>
            <person name="Pal A.K."/>
            <person name="Ghazi I.A."/>
            <person name="Yadav M."/>
            <person name="Pandit A."/>
            <person name="Bhargava A."/>
            <person name="Sureshbabu K."/>
            <person name="Batra K."/>
            <person name="Sharma T.R."/>
            <person name="Mohapatra T."/>
            <person name="Singh N.K."/>
            <person name="Messing J."/>
            <person name="Nelson A.B."/>
            <person name="Fuks G."/>
            <person name="Kavchok S."/>
            <person name="Keizer G."/>
            <person name="Linton E."/>
            <person name="Llaca V."/>
            <person name="Song R."/>
            <person name="Tanyolac B."/>
            <person name="Young S."/>
            <person name="Ho-Il K."/>
            <person name="Hahn J.H."/>
            <person name="Sangsakoo G."/>
            <person name="Vanavichit A."/>
            <person name="de Mattos Luiz.A.T."/>
            <person name="Zimmer P.D."/>
            <person name="Malone G."/>
            <person name="Dellagostin O."/>
            <person name="de Oliveira A.C."/>
            <person name="Bevan M."/>
            <person name="Bancroft I."/>
            <person name="Minx P."/>
            <person name="Cordum H."/>
            <person name="Wilson R."/>
            <person name="Cheng Z."/>
            <person name="Jin W."/>
            <person name="Jiang J."/>
            <person name="Leong S.A."/>
            <person name="Iwama H."/>
            <person name="Gojobori T."/>
            <person name="Itoh T."/>
            <person name="Niimura Y."/>
            <person name="Fujii Y."/>
            <person name="Habara T."/>
            <person name="Sakai H."/>
            <person name="Sato Y."/>
            <person name="Wilson G."/>
            <person name="Kumar K."/>
            <person name="McCouch S."/>
            <person name="Juretic N."/>
            <person name="Hoen D."/>
            <person name="Wright S."/>
            <person name="Bruskiewich R."/>
            <person name="Bureau T."/>
            <person name="Miyao A."/>
            <person name="Hirochika H."/>
            <person name="Nishikawa T."/>
            <person name="Kadowaki K."/>
            <person name="Sugiura M."/>
            <person name="Burr B."/>
            <person name="Sasaki T."/>
        </authorList>
    </citation>
    <scope>NUCLEOTIDE SEQUENCE [LARGE SCALE GENOMIC DNA]</scope>
    <source>
        <strain evidence="4">cv. Nipponbare</strain>
    </source>
</reference>
<feature type="region of interest" description="Disordered" evidence="1">
    <location>
        <begin position="41"/>
        <end position="82"/>
    </location>
</feature>